<proteinExistence type="predicted"/>
<protein>
    <submittedName>
        <fullName evidence="1">Uncharacterized protein</fullName>
    </submittedName>
</protein>
<evidence type="ECO:0000313" key="1">
    <source>
        <dbReference type="EMBL" id="GAA4943615.1"/>
    </source>
</evidence>
<accession>A0AAV3U2R2</accession>
<sequence length="80" mass="9402">MSASKPYAPRSREALEKLIVDLRHMESILTVEITLSARRFDYTREQELRTKKLNVQISILEARAELEQLNKKTPHLRLVK</sequence>
<keyword evidence="2" id="KW-1185">Reference proteome</keyword>
<dbReference type="RefSeq" id="WP_345421921.1">
    <property type="nucleotide sequence ID" value="NZ_AP031496.1"/>
</dbReference>
<dbReference type="EMBL" id="BAABLX010000017">
    <property type="protein sequence ID" value="GAA4943615.1"/>
    <property type="molecule type" value="Genomic_DNA"/>
</dbReference>
<reference evidence="2" key="1">
    <citation type="journal article" date="2019" name="Int. J. Syst. Evol. Microbiol.">
        <title>The Global Catalogue of Microorganisms (GCM) 10K type strain sequencing project: providing services to taxonomists for standard genome sequencing and annotation.</title>
        <authorList>
            <consortium name="The Broad Institute Genomics Platform"/>
            <consortium name="The Broad Institute Genome Sequencing Center for Infectious Disease"/>
            <person name="Wu L."/>
            <person name="Ma J."/>
        </authorList>
    </citation>
    <scope>NUCLEOTIDE SEQUENCE [LARGE SCALE GENOMIC DNA]</scope>
    <source>
        <strain evidence="2">JCM 19134</strain>
    </source>
</reference>
<dbReference type="AlphaFoldDB" id="A0AAV3U2R2"/>
<comment type="caution">
    <text evidence="1">The sequence shown here is derived from an EMBL/GenBank/DDBJ whole genome shotgun (WGS) entry which is preliminary data.</text>
</comment>
<organism evidence="1 2">
    <name type="scientific">Halioxenophilus aromaticivorans</name>
    <dbReference type="NCBI Taxonomy" id="1306992"/>
    <lineage>
        <taxon>Bacteria</taxon>
        <taxon>Pseudomonadati</taxon>
        <taxon>Pseudomonadota</taxon>
        <taxon>Gammaproteobacteria</taxon>
        <taxon>Alteromonadales</taxon>
        <taxon>Alteromonadaceae</taxon>
        <taxon>Halioxenophilus</taxon>
    </lineage>
</organism>
<evidence type="ECO:0000313" key="2">
    <source>
        <dbReference type="Proteomes" id="UP001409585"/>
    </source>
</evidence>
<gene>
    <name evidence="1" type="ORF">GCM10025791_23090</name>
</gene>
<name>A0AAV3U2R2_9ALTE</name>
<dbReference type="Proteomes" id="UP001409585">
    <property type="component" value="Unassembled WGS sequence"/>
</dbReference>